<dbReference type="Pfam" id="PF00300">
    <property type="entry name" value="His_Phos_1"/>
    <property type="match status" value="1"/>
</dbReference>
<dbReference type="InterPro" id="IPR013783">
    <property type="entry name" value="Ig-like_fold"/>
</dbReference>
<dbReference type="GO" id="GO:0016799">
    <property type="term" value="F:hydrolase activity, hydrolyzing N-glycosyl compounds"/>
    <property type="evidence" value="ECO:0007669"/>
    <property type="project" value="InterPro"/>
</dbReference>
<dbReference type="EMBL" id="JYNV01000006">
    <property type="protein sequence ID" value="KZM28639.1"/>
    <property type="molecule type" value="Genomic_DNA"/>
</dbReference>
<dbReference type="Proteomes" id="UP000076837">
    <property type="component" value="Unassembled WGS sequence"/>
</dbReference>
<dbReference type="InterPro" id="IPR029033">
    <property type="entry name" value="His_PPase_superfam"/>
</dbReference>
<dbReference type="SUPFAM" id="SSF53254">
    <property type="entry name" value="Phosphoglycerate mutase-like"/>
    <property type="match status" value="1"/>
</dbReference>
<dbReference type="GO" id="GO:0005737">
    <property type="term" value="C:cytoplasm"/>
    <property type="evidence" value="ECO:0007669"/>
    <property type="project" value="TreeGrafter"/>
</dbReference>
<dbReference type="InterPro" id="IPR036452">
    <property type="entry name" value="Ribo_hydro-like"/>
</dbReference>
<name>A0A163MEB3_DIDRA</name>
<proteinExistence type="predicted"/>
<dbReference type="AlphaFoldDB" id="A0A163MEB3"/>
<sequence length="862" mass="95828">MDLQLLTSSRSLLNTTLVDMLVDMVAPSLLYGLLAAASMVNAASPKKQIRYEVVSGIFQQDDSATDPSTFDFIHSNFGLINRTYPSDPKTPDSKYATQWQRLNKYIKDLNKEKKTRYSLLFLGRHGEGFHNAAESYFGTPAWNCYWSELDGNGTVTWADAKLTHAGIKQAQDVNTFWKHLIADEKITPPESYYTSPLYRCLDTAKLTFASLTLPNKSPFVPTVKERLREGISAHTCDRRSTKSYIHQNFPSYRFEKNFAEADPYWTELMAEPQADQDIRSKQVLDDIFTSDDSTYISITSHSGEIGSLLRVLGHRVFRLATGAAIPVLVKQTTSTADAPATTPDRAAVLLPKAFTQMYVSHLLASGLLASALPRVLGHAINKSAKLRTVVTTDMESDDLASLVRYMLYANDLENQGLVYTSSKYHWEGDGKGTEFFLPNREYNTSQTSWRPTGTTTIENHLLEAYAEVYPNLRKHDSAYPTPEHLLSITKIGNVDFDGEMAKDTEGSDLIRSLILDNDPRILYLQAWGGTNTIARALKSISDTHSSSPDWNTTKASISRKTVILASGFQDNTYVEYIAPNWPALRVEELSKAYDTWGFNCNNTGAGNVRGLPDSNQYFQGAWVKAHIQKGPMGSLYRSWLDGQTTFGGGDQLDVFGNPAKAPEGWCKPMTKYDFLSEGDNVVFNPLLPTGLQDPENASLGSWGGRRKQNSTRPNLWVLRDKERSANGSDVQGWTTLRWVAAAQNDFAARMQWTLTPDYKAANHAPRVRVMGSKTIKARAGASVQLSAQVSDPDADEVTVTYWQYREEGTYPGTVSIIQDGCSAAVHIPADAEKGQTVSIIVQGTDDGAFPLTRYDRVIVKVR</sequence>
<dbReference type="Pfam" id="PF21027">
    <property type="entry name" value="Sde0182_C"/>
    <property type="match status" value="1"/>
</dbReference>
<organism evidence="3 4">
    <name type="scientific">Didymella rabiei</name>
    <name type="common">Chickpea ascochyta blight fungus</name>
    <name type="synonym">Mycosphaerella rabiei</name>
    <dbReference type="NCBI Taxonomy" id="5454"/>
    <lineage>
        <taxon>Eukaryota</taxon>
        <taxon>Fungi</taxon>
        <taxon>Dikarya</taxon>
        <taxon>Ascomycota</taxon>
        <taxon>Pezizomycotina</taxon>
        <taxon>Dothideomycetes</taxon>
        <taxon>Pleosporomycetidae</taxon>
        <taxon>Pleosporales</taxon>
        <taxon>Pleosporineae</taxon>
        <taxon>Didymellaceae</taxon>
        <taxon>Ascochyta</taxon>
    </lineage>
</organism>
<feature type="domain" description="Cellulose-binding Sde182 nucleoside hydrolase-like" evidence="1">
    <location>
        <begin position="387"/>
        <end position="705"/>
    </location>
</feature>
<dbReference type="GO" id="GO:0016791">
    <property type="term" value="F:phosphatase activity"/>
    <property type="evidence" value="ECO:0007669"/>
    <property type="project" value="TreeGrafter"/>
</dbReference>
<keyword evidence="4" id="KW-1185">Reference proteome</keyword>
<evidence type="ECO:0000259" key="1">
    <source>
        <dbReference type="Pfam" id="PF07632"/>
    </source>
</evidence>
<dbReference type="InterPro" id="IPR011483">
    <property type="entry name" value="Sde182_NH-like"/>
</dbReference>
<dbReference type="PANTHER" id="PTHR48100:SF32">
    <property type="entry name" value="ANCHORED PROTEIN, PUTATIVE (AFU_ORTHOLOGUE AFUA_1G10590)-RELATED"/>
    <property type="match status" value="1"/>
</dbReference>
<evidence type="ECO:0000313" key="4">
    <source>
        <dbReference type="Proteomes" id="UP000076837"/>
    </source>
</evidence>
<dbReference type="InterPro" id="IPR050275">
    <property type="entry name" value="PGM_Phosphatase"/>
</dbReference>
<dbReference type="PANTHER" id="PTHR48100">
    <property type="entry name" value="BROAD-SPECIFICITY PHOSPHATASE YOR283W-RELATED"/>
    <property type="match status" value="1"/>
</dbReference>
<gene>
    <name evidence="3" type="ORF">ST47_g223</name>
</gene>
<dbReference type="Pfam" id="PF07632">
    <property type="entry name" value="Sde182_NH-like"/>
    <property type="match status" value="1"/>
</dbReference>
<dbReference type="Gene3D" id="3.40.50.1240">
    <property type="entry name" value="Phosphoglycerate mutase-like"/>
    <property type="match status" value="1"/>
</dbReference>
<feature type="domain" description="Cellulose-binding Sde182 C-terminal" evidence="2">
    <location>
        <begin position="783"/>
        <end position="861"/>
    </location>
</feature>
<dbReference type="CDD" id="cd07067">
    <property type="entry name" value="HP_PGM_like"/>
    <property type="match status" value="1"/>
</dbReference>
<dbReference type="InterPro" id="IPR013078">
    <property type="entry name" value="His_Pase_superF_clade-1"/>
</dbReference>
<reference evidence="3 4" key="1">
    <citation type="journal article" date="2016" name="Sci. Rep.">
        <title>Draft genome sequencing and secretome analysis of fungal phytopathogen Ascochyta rabiei provides insight into the necrotrophic effector repertoire.</title>
        <authorList>
            <person name="Verma S."/>
            <person name="Gazara R.K."/>
            <person name="Nizam S."/>
            <person name="Parween S."/>
            <person name="Chattopadhyay D."/>
            <person name="Verma P.K."/>
        </authorList>
    </citation>
    <scope>NUCLEOTIDE SEQUENCE [LARGE SCALE GENOMIC DNA]</scope>
    <source>
        <strain evidence="3 4">ArDII</strain>
    </source>
</reference>
<comment type="caution">
    <text evidence="3">The sequence shown here is derived from an EMBL/GenBank/DDBJ whole genome shotgun (WGS) entry which is preliminary data.</text>
</comment>
<dbReference type="InterPro" id="IPR048527">
    <property type="entry name" value="Sde182_C"/>
</dbReference>
<protein>
    <submittedName>
        <fullName evidence="3">Uncharacterized protein</fullName>
    </submittedName>
</protein>
<evidence type="ECO:0000313" key="3">
    <source>
        <dbReference type="EMBL" id="KZM28639.1"/>
    </source>
</evidence>
<evidence type="ECO:0000259" key="2">
    <source>
        <dbReference type="Pfam" id="PF21027"/>
    </source>
</evidence>
<accession>A0A163MEB3</accession>
<dbReference type="Gene3D" id="2.60.40.10">
    <property type="entry name" value="Immunoglobulins"/>
    <property type="match status" value="1"/>
</dbReference>
<dbReference type="Gene3D" id="3.90.245.10">
    <property type="entry name" value="Ribonucleoside hydrolase-like"/>
    <property type="match status" value="1"/>
</dbReference>